<dbReference type="AlphaFoldDB" id="A0A2C9ZIN4"/>
<dbReference type="Gene3D" id="3.30.559.10">
    <property type="entry name" value="Chloramphenicol acetyltransferase-like domain"/>
    <property type="match status" value="1"/>
</dbReference>
<evidence type="ECO:0000313" key="3">
    <source>
        <dbReference type="EMBL" id="OUC77721.1"/>
    </source>
</evidence>
<dbReference type="Proteomes" id="UP000194632">
    <property type="component" value="Unassembled WGS sequence"/>
</dbReference>
<feature type="domain" description="Condensation" evidence="2">
    <location>
        <begin position="294"/>
        <end position="463"/>
    </location>
</feature>
<evidence type="ECO:0000256" key="1">
    <source>
        <dbReference type="SAM" id="MobiDB-lite"/>
    </source>
</evidence>
<evidence type="ECO:0000259" key="2">
    <source>
        <dbReference type="Pfam" id="PF00668"/>
    </source>
</evidence>
<feature type="region of interest" description="Disordered" evidence="1">
    <location>
        <begin position="22"/>
        <end position="62"/>
    </location>
</feature>
<dbReference type="InterPro" id="IPR001242">
    <property type="entry name" value="Condensation_dom"/>
</dbReference>
<proteinExistence type="predicted"/>
<dbReference type="OrthoDB" id="4502744at2"/>
<dbReference type="SUPFAM" id="SSF52777">
    <property type="entry name" value="CoA-dependent acyltransferases"/>
    <property type="match status" value="2"/>
</dbReference>
<gene>
    <name evidence="3" type="ORF">CA982_16035</name>
</gene>
<name>A0A2C9ZIN4_9ACTN</name>
<evidence type="ECO:0000313" key="4">
    <source>
        <dbReference type="Proteomes" id="UP000194632"/>
    </source>
</evidence>
<accession>A0A2C9ZIN4</accession>
<dbReference type="GO" id="GO:0008610">
    <property type="term" value="P:lipid biosynthetic process"/>
    <property type="evidence" value="ECO:0007669"/>
    <property type="project" value="UniProtKB-ARBA"/>
</dbReference>
<dbReference type="GO" id="GO:0044550">
    <property type="term" value="P:secondary metabolite biosynthetic process"/>
    <property type="evidence" value="ECO:0007669"/>
    <property type="project" value="TreeGrafter"/>
</dbReference>
<feature type="domain" description="Condensation" evidence="2">
    <location>
        <begin position="71"/>
        <end position="217"/>
    </location>
</feature>
<dbReference type="RefSeq" id="WP_086536272.1">
    <property type="nucleotide sequence ID" value="NZ_NGFO01000018.1"/>
</dbReference>
<dbReference type="GO" id="GO:0005737">
    <property type="term" value="C:cytoplasm"/>
    <property type="evidence" value="ECO:0007669"/>
    <property type="project" value="TreeGrafter"/>
</dbReference>
<organism evidence="3 4">
    <name type="scientific">Gordonia lacunae</name>
    <dbReference type="NCBI Taxonomy" id="417102"/>
    <lineage>
        <taxon>Bacteria</taxon>
        <taxon>Bacillati</taxon>
        <taxon>Actinomycetota</taxon>
        <taxon>Actinomycetes</taxon>
        <taxon>Mycobacteriales</taxon>
        <taxon>Gordoniaceae</taxon>
        <taxon>Gordonia</taxon>
    </lineage>
</organism>
<dbReference type="STRING" id="417102.CA982_16035"/>
<dbReference type="PANTHER" id="PTHR45527:SF1">
    <property type="entry name" value="FATTY ACID SYNTHASE"/>
    <property type="match status" value="1"/>
</dbReference>
<comment type="caution">
    <text evidence="3">The sequence shown here is derived from an EMBL/GenBank/DDBJ whole genome shotgun (WGS) entry which is preliminary data.</text>
</comment>
<protein>
    <submittedName>
        <fullName evidence="3">Peptide synthetase</fullName>
    </submittedName>
</protein>
<dbReference type="GO" id="GO:0031177">
    <property type="term" value="F:phosphopantetheine binding"/>
    <property type="evidence" value="ECO:0007669"/>
    <property type="project" value="TreeGrafter"/>
</dbReference>
<dbReference type="PANTHER" id="PTHR45527">
    <property type="entry name" value="NONRIBOSOMAL PEPTIDE SYNTHETASE"/>
    <property type="match status" value="1"/>
</dbReference>
<dbReference type="EMBL" id="NGFO01000018">
    <property type="protein sequence ID" value="OUC77721.1"/>
    <property type="molecule type" value="Genomic_DNA"/>
</dbReference>
<dbReference type="Pfam" id="PF00668">
    <property type="entry name" value="Condensation"/>
    <property type="match status" value="2"/>
</dbReference>
<dbReference type="GO" id="GO:0043041">
    <property type="term" value="P:amino acid activation for nonribosomal peptide biosynthetic process"/>
    <property type="evidence" value="ECO:0007669"/>
    <property type="project" value="TreeGrafter"/>
</dbReference>
<dbReference type="InterPro" id="IPR023213">
    <property type="entry name" value="CAT-like_dom_sf"/>
</dbReference>
<dbReference type="Gene3D" id="3.30.559.30">
    <property type="entry name" value="Nonribosomal peptide synthetase, condensation domain"/>
    <property type="match status" value="1"/>
</dbReference>
<sequence>MPALTEARLTLLRRRLARSAPGAGDIRPARSAPGAGDIRPARSAPGAGDIRPARSAPEPTVPFGEFGIAERRMWRIYELDPESLSHNIGLVLEFGGRRTLGSVVASAELLVERFRVLRSVVEVDDAGTPSRREVTRAGAWNASRSVWTWGATDTAASDSGDDVDATATTWTRTPFDLHSDVPLRLHVSGTDGHVTMILVVHHLAVDDTSWPVLLGTLVSGSWPGDVLADTRPDMPDSAVAADAASSAVRHAIATWAADDVRYPLTGELPTESAADSWLSPMDDREGVKAAAPVAADSLTAFGRVAQTVGATPNALLIGVCALASYALTGAADHVLVVPADNRRRAQAPQDVGYCGNIIPMRFRVDPDATVEQTLRDAGSVIYRAMEHSGTDFGPILTALRQQGGRFPVIEIMASVRPAPLRGIPQPADAPVTCRSVFNGIANYPLSIAFETDDDGTHVEVDHQPGIVPDAVADRATAVLTTLVDLIPASLHHTVSALLERVPQKGIAG</sequence>
<reference evidence="3 4" key="1">
    <citation type="submission" date="2017-05" db="EMBL/GenBank/DDBJ databases">
        <title>Biotechnological potential of actinobacteria isolated from South African environments.</title>
        <authorList>
            <person name="Le Roes-Hill M."/>
            <person name="Prins A."/>
            <person name="Durrell K.A."/>
        </authorList>
    </citation>
    <scope>NUCLEOTIDE SEQUENCE [LARGE SCALE GENOMIC DNA]</scope>
    <source>
        <strain evidence="3">BS2</strain>
    </source>
</reference>
<dbReference type="GO" id="GO:0003824">
    <property type="term" value="F:catalytic activity"/>
    <property type="evidence" value="ECO:0007669"/>
    <property type="project" value="InterPro"/>
</dbReference>
<keyword evidence="4" id="KW-1185">Reference proteome</keyword>